<evidence type="ECO:0000313" key="2">
    <source>
        <dbReference type="EMBL" id="OJJ56929.1"/>
    </source>
</evidence>
<evidence type="ECO:0000259" key="1">
    <source>
        <dbReference type="Pfam" id="PF06985"/>
    </source>
</evidence>
<feature type="domain" description="Heterokaryon incompatibility" evidence="1">
    <location>
        <begin position="418"/>
        <end position="580"/>
    </location>
</feature>
<dbReference type="PANTHER" id="PTHR24148:SF64">
    <property type="entry name" value="HETEROKARYON INCOMPATIBILITY DOMAIN-CONTAINING PROTEIN"/>
    <property type="match status" value="1"/>
</dbReference>
<dbReference type="OrthoDB" id="4507626at2759"/>
<reference evidence="3" key="1">
    <citation type="journal article" date="2017" name="Genome Biol.">
        <title>Comparative genomics reveals high biological diversity and specific adaptations in the industrially and medically important fungal genus Aspergillus.</title>
        <authorList>
            <person name="de Vries R.P."/>
            <person name="Riley R."/>
            <person name="Wiebenga A."/>
            <person name="Aguilar-Osorio G."/>
            <person name="Amillis S."/>
            <person name="Uchima C.A."/>
            <person name="Anderluh G."/>
            <person name="Asadollahi M."/>
            <person name="Askin M."/>
            <person name="Barry K."/>
            <person name="Battaglia E."/>
            <person name="Bayram O."/>
            <person name="Benocci T."/>
            <person name="Braus-Stromeyer S.A."/>
            <person name="Caldana C."/>
            <person name="Canovas D."/>
            <person name="Cerqueira G.C."/>
            <person name="Chen F."/>
            <person name="Chen W."/>
            <person name="Choi C."/>
            <person name="Clum A."/>
            <person name="Dos Santos R.A."/>
            <person name="Damasio A.R."/>
            <person name="Diallinas G."/>
            <person name="Emri T."/>
            <person name="Fekete E."/>
            <person name="Flipphi M."/>
            <person name="Freyberg S."/>
            <person name="Gallo A."/>
            <person name="Gournas C."/>
            <person name="Habgood R."/>
            <person name="Hainaut M."/>
            <person name="Harispe M.L."/>
            <person name="Henrissat B."/>
            <person name="Hilden K.S."/>
            <person name="Hope R."/>
            <person name="Hossain A."/>
            <person name="Karabika E."/>
            <person name="Karaffa L."/>
            <person name="Karanyi Z."/>
            <person name="Krasevec N."/>
            <person name="Kuo A."/>
            <person name="Kusch H."/>
            <person name="LaButti K."/>
            <person name="Lagendijk E.L."/>
            <person name="Lapidus A."/>
            <person name="Levasseur A."/>
            <person name="Lindquist E."/>
            <person name="Lipzen A."/>
            <person name="Logrieco A.F."/>
            <person name="MacCabe A."/>
            <person name="Maekelae M.R."/>
            <person name="Malavazi I."/>
            <person name="Melin P."/>
            <person name="Meyer V."/>
            <person name="Mielnichuk N."/>
            <person name="Miskei M."/>
            <person name="Molnar A.P."/>
            <person name="Mule G."/>
            <person name="Ngan C.Y."/>
            <person name="Orejas M."/>
            <person name="Orosz E."/>
            <person name="Ouedraogo J.P."/>
            <person name="Overkamp K.M."/>
            <person name="Park H.-S."/>
            <person name="Perrone G."/>
            <person name="Piumi F."/>
            <person name="Punt P.J."/>
            <person name="Ram A.F."/>
            <person name="Ramon A."/>
            <person name="Rauscher S."/>
            <person name="Record E."/>
            <person name="Riano-Pachon D.M."/>
            <person name="Robert V."/>
            <person name="Roehrig J."/>
            <person name="Ruller R."/>
            <person name="Salamov A."/>
            <person name="Salih N.S."/>
            <person name="Samson R.A."/>
            <person name="Sandor E."/>
            <person name="Sanguinetti M."/>
            <person name="Schuetze T."/>
            <person name="Sepcic K."/>
            <person name="Shelest E."/>
            <person name="Sherlock G."/>
            <person name="Sophianopoulou V."/>
            <person name="Squina F.M."/>
            <person name="Sun H."/>
            <person name="Susca A."/>
            <person name="Todd R.B."/>
            <person name="Tsang A."/>
            <person name="Unkles S.E."/>
            <person name="van de Wiele N."/>
            <person name="van Rossen-Uffink D."/>
            <person name="Oliveira J.V."/>
            <person name="Vesth T.C."/>
            <person name="Visser J."/>
            <person name="Yu J.-H."/>
            <person name="Zhou M."/>
            <person name="Andersen M.R."/>
            <person name="Archer D.B."/>
            <person name="Baker S.E."/>
            <person name="Benoit I."/>
            <person name="Brakhage A.A."/>
            <person name="Braus G.H."/>
            <person name="Fischer R."/>
            <person name="Frisvad J.C."/>
            <person name="Goldman G.H."/>
            <person name="Houbraken J."/>
            <person name="Oakley B."/>
            <person name="Pocsi I."/>
            <person name="Scazzocchio C."/>
            <person name="Seiboth B."/>
            <person name="vanKuyk P.A."/>
            <person name="Wortman J."/>
            <person name="Dyer P.S."/>
            <person name="Grigoriev I.V."/>
        </authorList>
    </citation>
    <scope>NUCLEOTIDE SEQUENCE [LARGE SCALE GENOMIC DNA]</scope>
    <source>
        <strain evidence="3">CBS 593.65</strain>
    </source>
</reference>
<sequence>MGKTILNFIQDIEDGLVSQENFNEGISNLYGQLAATSLHADEPRALFIVKEQETRHASLSLRGALLFRSFVKATFLRRGIVEAAFHYDTSAGQHDQLRVTNPLLLSGLRGLAFLVQNDVPGPYYETFDKVFESRIVAMGDLALGAYFSARSGKRLEPLGNLPASTLQGQTYTSYSTTNDANTETQVKEDNYNKRSIGDIIETVCGVRTTSEELGGNSGASRRAIANWIFLLSGDNFERLGPHLSNDETTTARILLEWWDGSIDFTASSAKSRIALFEAALSGTYASGLPDDIGYQNMMRSLFFLEFLPHAYGGAVQNIRPIFRGKCAWVAAAQRLAISIYESLFAQHSLRLGALDSLPLKGNGMLRTVTRRGSALGASISSCGWLQNEEVEGGFPYYLWDIQQRHNIVSSSLSGRVEYTAISHTWGRWKKNDCPSVHVNGVNEWSIPQNTKFDVTDLPDILASAGLKTRFVWFDLLCIPQEADSEHLKAIARDEIARQAKIFRIATHAVAWINDVKGWEGLRVAVRQHALHYLRTDIDLPAWMADLAYRDSEVDFELFQSPDGFDGEVNGWFSSLWTLQELCLRPDMTLVDRHWNVFAIEGQEGTGVRVDDLIALSGRAKMQRNKYLGFPDAPFSRIDGQCRPAIALDSLFENSGLANLPNASRTTILMLGNRRHCRENRAEAIMSAVGVTDWYKLPGNQEPTSQNGGYPLLFLREAARKIGPEFYASRFNMLEINTLLMHGLWPSPNQSLGTLMPFGTKSVGRALSINGGATGSAHPSVKTWTIQPDYSVDISQAGIISYTGQSRPQDYDIMAEIDAPHLESHAMLNVKQKPTVNLDHWVNHFYPQTRNFAVCLHYGRPTDGVLLKEAVTGDLVKIGNFCIIGYGHIYVHKPPETYMVNWHVL</sequence>
<name>A0A1L9TBX1_9EURO</name>
<dbReference type="GeneID" id="63761123"/>
<dbReference type="EMBL" id="KV878589">
    <property type="protein sequence ID" value="OJJ56929.1"/>
    <property type="molecule type" value="Genomic_DNA"/>
</dbReference>
<protein>
    <recommendedName>
        <fullName evidence="1">Heterokaryon incompatibility domain-containing protein</fullName>
    </recommendedName>
</protein>
<proteinExistence type="predicted"/>
<accession>A0A1L9TBX1</accession>
<evidence type="ECO:0000313" key="3">
    <source>
        <dbReference type="Proteomes" id="UP000184356"/>
    </source>
</evidence>
<dbReference type="InterPro" id="IPR052895">
    <property type="entry name" value="HetReg/Transcr_Mod"/>
</dbReference>
<dbReference type="InterPro" id="IPR010730">
    <property type="entry name" value="HET"/>
</dbReference>
<dbReference type="RefSeq" id="XP_040700735.1">
    <property type="nucleotide sequence ID" value="XM_040845050.1"/>
</dbReference>
<dbReference type="Proteomes" id="UP000184356">
    <property type="component" value="Unassembled WGS sequence"/>
</dbReference>
<dbReference type="STRING" id="1036612.A0A1L9TBX1"/>
<dbReference type="PANTHER" id="PTHR24148">
    <property type="entry name" value="ANKYRIN REPEAT DOMAIN-CONTAINING PROTEIN 39 HOMOLOG-RELATED"/>
    <property type="match status" value="1"/>
</dbReference>
<dbReference type="AlphaFoldDB" id="A0A1L9TBX1"/>
<dbReference type="VEuPathDB" id="FungiDB:ASPSYDRAFT_33080"/>
<keyword evidence="3" id="KW-1185">Reference proteome</keyword>
<dbReference type="Pfam" id="PF06985">
    <property type="entry name" value="HET"/>
    <property type="match status" value="1"/>
</dbReference>
<organism evidence="2 3">
    <name type="scientific">Aspergillus sydowii CBS 593.65</name>
    <dbReference type="NCBI Taxonomy" id="1036612"/>
    <lineage>
        <taxon>Eukaryota</taxon>
        <taxon>Fungi</taxon>
        <taxon>Dikarya</taxon>
        <taxon>Ascomycota</taxon>
        <taxon>Pezizomycotina</taxon>
        <taxon>Eurotiomycetes</taxon>
        <taxon>Eurotiomycetidae</taxon>
        <taxon>Eurotiales</taxon>
        <taxon>Aspergillaceae</taxon>
        <taxon>Aspergillus</taxon>
        <taxon>Aspergillus subgen. Nidulantes</taxon>
    </lineage>
</organism>
<gene>
    <name evidence="2" type="ORF">ASPSYDRAFT_33080</name>
</gene>